<dbReference type="AlphaFoldDB" id="A0A103YJC6"/>
<evidence type="ECO:0000256" key="1">
    <source>
        <dbReference type="SAM" id="MobiDB-lite"/>
    </source>
</evidence>
<feature type="region of interest" description="Disordered" evidence="1">
    <location>
        <begin position="61"/>
        <end position="182"/>
    </location>
</feature>
<dbReference type="PANTHER" id="PTHR12398:SF20">
    <property type="entry name" value="PROTEIN PHOSPHATASE 1 REGULATORY INHIBITOR SUBUNIT 2"/>
    <property type="match status" value="1"/>
</dbReference>
<evidence type="ECO:0000313" key="2">
    <source>
        <dbReference type="EMBL" id="KVI10149.1"/>
    </source>
</evidence>
<feature type="compositionally biased region" description="Basic and acidic residues" evidence="1">
    <location>
        <begin position="108"/>
        <end position="141"/>
    </location>
</feature>
<dbReference type="GO" id="GO:0004864">
    <property type="term" value="F:protein phosphatase inhibitor activity"/>
    <property type="evidence" value="ECO:0007669"/>
    <property type="project" value="InterPro"/>
</dbReference>
<keyword evidence="3" id="KW-1185">Reference proteome</keyword>
<dbReference type="InterPro" id="IPR007062">
    <property type="entry name" value="PPI-2"/>
</dbReference>
<dbReference type="GO" id="GO:0009966">
    <property type="term" value="P:regulation of signal transduction"/>
    <property type="evidence" value="ECO:0007669"/>
    <property type="project" value="InterPro"/>
</dbReference>
<dbReference type="Proteomes" id="UP000243975">
    <property type="component" value="Unassembled WGS sequence"/>
</dbReference>
<dbReference type="STRING" id="59895.A0A103YJC6"/>
<protein>
    <submittedName>
        <fullName evidence="2">Protein phosphatase inhibitor 2 (IPP-2)</fullName>
    </submittedName>
</protein>
<evidence type="ECO:0000313" key="3">
    <source>
        <dbReference type="Proteomes" id="UP000243975"/>
    </source>
</evidence>
<feature type="compositionally biased region" description="Low complexity" evidence="1">
    <location>
        <begin position="76"/>
        <end position="88"/>
    </location>
</feature>
<gene>
    <name evidence="2" type="ORF">Ccrd_011471</name>
</gene>
<organism evidence="2 3">
    <name type="scientific">Cynara cardunculus var. scolymus</name>
    <name type="common">Globe artichoke</name>
    <name type="synonym">Cynara scolymus</name>
    <dbReference type="NCBI Taxonomy" id="59895"/>
    <lineage>
        <taxon>Eukaryota</taxon>
        <taxon>Viridiplantae</taxon>
        <taxon>Streptophyta</taxon>
        <taxon>Embryophyta</taxon>
        <taxon>Tracheophyta</taxon>
        <taxon>Spermatophyta</taxon>
        <taxon>Magnoliopsida</taxon>
        <taxon>eudicotyledons</taxon>
        <taxon>Gunneridae</taxon>
        <taxon>Pentapetalae</taxon>
        <taxon>asterids</taxon>
        <taxon>campanulids</taxon>
        <taxon>Asterales</taxon>
        <taxon>Asteraceae</taxon>
        <taxon>Carduoideae</taxon>
        <taxon>Cardueae</taxon>
        <taxon>Carduinae</taxon>
        <taxon>Cynara</taxon>
    </lineage>
</organism>
<dbReference type="Pfam" id="PF04979">
    <property type="entry name" value="IPP-2"/>
    <property type="match status" value="1"/>
</dbReference>
<dbReference type="EMBL" id="LEKV01001028">
    <property type="protein sequence ID" value="KVI10149.1"/>
    <property type="molecule type" value="Genomic_DNA"/>
</dbReference>
<sequence>MSTMGDTSKRSVRWDEEKLSEIEANKPVRQKITEPKTPYHHMADVDAEPFCVGSLSPVRNPCFSERDDDTVPSAFNDIISSNSNHNSHPSGWTSSEEEADVMDEDDEGRSSSFKEQRRAHYDEFHKVRELRRKGSMDRSSNDEDEEKSNGESDTPSSLAVGVEDIDITDVEGVPELPKHSSS</sequence>
<dbReference type="OMA" id="KKPAGCD"/>
<accession>A0A103YJC6</accession>
<feature type="compositionally biased region" description="Acidic residues" evidence="1">
    <location>
        <begin position="95"/>
        <end position="107"/>
    </location>
</feature>
<name>A0A103YJC6_CYNCS</name>
<dbReference type="PANTHER" id="PTHR12398">
    <property type="entry name" value="PROTEIN PHOSPHATASE INHIBITOR"/>
    <property type="match status" value="1"/>
</dbReference>
<comment type="caution">
    <text evidence="2">The sequence shown here is derived from an EMBL/GenBank/DDBJ whole genome shotgun (WGS) entry which is preliminary data.</text>
</comment>
<dbReference type="Gramene" id="KVI10149">
    <property type="protein sequence ID" value="KVI10149"/>
    <property type="gene ID" value="Ccrd_011471"/>
</dbReference>
<proteinExistence type="predicted"/>
<reference evidence="2 3" key="1">
    <citation type="journal article" date="2016" name="Sci. Rep.">
        <title>The genome sequence of the outbreeding globe artichoke constructed de novo incorporating a phase-aware low-pass sequencing strategy of F1 progeny.</title>
        <authorList>
            <person name="Scaglione D."/>
            <person name="Reyes-Chin-Wo S."/>
            <person name="Acquadro A."/>
            <person name="Froenicke L."/>
            <person name="Portis E."/>
            <person name="Beitel C."/>
            <person name="Tirone M."/>
            <person name="Mauro R."/>
            <person name="Lo Monaco A."/>
            <person name="Mauromicale G."/>
            <person name="Faccioli P."/>
            <person name="Cattivelli L."/>
            <person name="Rieseberg L."/>
            <person name="Michelmore R."/>
            <person name="Lanteri S."/>
        </authorList>
    </citation>
    <scope>NUCLEOTIDE SEQUENCE [LARGE SCALE GENOMIC DNA]</scope>
    <source>
        <strain evidence="2">2C</strain>
    </source>
</reference>